<feature type="region of interest" description="Disordered" evidence="1">
    <location>
        <begin position="63"/>
        <end position="105"/>
    </location>
</feature>
<feature type="compositionally biased region" description="Gly residues" evidence="1">
    <location>
        <begin position="462"/>
        <end position="474"/>
    </location>
</feature>
<keyword evidence="2" id="KW-0472">Membrane</keyword>
<reference evidence="4 5" key="1">
    <citation type="journal article" date="2023" name="Insect Mol. Biol.">
        <title>Genome sequencing provides insights into the evolution of gene families encoding plant cell wall-degrading enzymes in longhorned beetles.</title>
        <authorList>
            <person name="Shin N.R."/>
            <person name="Okamura Y."/>
            <person name="Kirsch R."/>
            <person name="Pauchet Y."/>
        </authorList>
    </citation>
    <scope>NUCLEOTIDE SEQUENCE [LARGE SCALE GENOMIC DNA]</scope>
    <source>
        <strain evidence="4">EAD_L_NR</strain>
    </source>
</reference>
<sequence length="658" mass="71066">MWSRPFGLLLATAICMVHSLPSTTRYTSFEGYDRFSLPASENPPLNLSQLITSPHFSDSFSNLNHANDTSRARTAKQPNNEEFYNDLLGGGLEESRKRKRKPSKDQDLYTNFIKNTLGNLFETTAPAKTHKIISTSSKKNSSVVLNTKNTIKVVPTKAPLKLTTNKVRATSKSKVAYKTTTIAPLLIKLTKPTTAKPKITTAQNHAVTSTSKPKPKPTVHKILTKWSDSSDLGVLKQNWYEDGVPYPNPNPEISSFSPPVSLSDVSSLSPPSFEEGGLPGLNPEISSFSPPVSLNELSSITPLDSGTSGDPIFPSPNPEVISYSPPYSISDVPPLLQDAPAETPVSDDTNPVSVFNLDMRPEMTKQAAGSGVGGSPCPTVHISSSVLAPRQMTECSDLNLVINSHFHQNQNGGAGGGTRNPALSTYDAAQDAPVDPVPVEEEGQALADPGLGGSPGTPNSGGTAGLADTGGGGTPQAVAPQAGSGGTPGGGTGGSGGDGGDGDDGGGGLQFPDLKHFFEACEYLWNKLGNLLSFLRNPYLYIIPMALFFTLGFFTVIALFPWWIPLLLLYLGVKTNKKPKETVAFYKHVHKPVHHPDGWFWNHQTKTWQNVQEFVHKRSDDHVDKRADGIEEMINKLKIKYEGSKQDVQTWKRRKRSK</sequence>
<keyword evidence="2" id="KW-1133">Transmembrane helix</keyword>
<keyword evidence="2" id="KW-0812">Transmembrane</keyword>
<dbReference type="EMBL" id="JANEYG010000006">
    <property type="protein sequence ID" value="KAJ8922676.1"/>
    <property type="molecule type" value="Genomic_DNA"/>
</dbReference>
<protein>
    <submittedName>
        <fullName evidence="4">Uncharacterized protein</fullName>
    </submittedName>
</protein>
<evidence type="ECO:0000256" key="3">
    <source>
        <dbReference type="SAM" id="SignalP"/>
    </source>
</evidence>
<organism evidence="4 5">
    <name type="scientific">Exocentrus adspersus</name>
    <dbReference type="NCBI Taxonomy" id="1586481"/>
    <lineage>
        <taxon>Eukaryota</taxon>
        <taxon>Metazoa</taxon>
        <taxon>Ecdysozoa</taxon>
        <taxon>Arthropoda</taxon>
        <taxon>Hexapoda</taxon>
        <taxon>Insecta</taxon>
        <taxon>Pterygota</taxon>
        <taxon>Neoptera</taxon>
        <taxon>Endopterygota</taxon>
        <taxon>Coleoptera</taxon>
        <taxon>Polyphaga</taxon>
        <taxon>Cucujiformia</taxon>
        <taxon>Chrysomeloidea</taxon>
        <taxon>Cerambycidae</taxon>
        <taxon>Lamiinae</taxon>
        <taxon>Acanthocinini</taxon>
        <taxon>Exocentrus</taxon>
    </lineage>
</organism>
<dbReference type="AlphaFoldDB" id="A0AAV8WA62"/>
<feature type="chain" id="PRO_5043518880" evidence="3">
    <location>
        <begin position="20"/>
        <end position="658"/>
    </location>
</feature>
<comment type="caution">
    <text evidence="4">The sequence shown here is derived from an EMBL/GenBank/DDBJ whole genome shotgun (WGS) entry which is preliminary data.</text>
</comment>
<proteinExistence type="predicted"/>
<evidence type="ECO:0000313" key="4">
    <source>
        <dbReference type="EMBL" id="KAJ8922676.1"/>
    </source>
</evidence>
<name>A0AAV8WA62_9CUCU</name>
<feature type="transmembrane region" description="Helical" evidence="2">
    <location>
        <begin position="539"/>
        <end position="571"/>
    </location>
</feature>
<accession>A0AAV8WA62</accession>
<feature type="region of interest" description="Disordered" evidence="1">
    <location>
        <begin position="444"/>
        <end position="506"/>
    </location>
</feature>
<evidence type="ECO:0000256" key="1">
    <source>
        <dbReference type="SAM" id="MobiDB-lite"/>
    </source>
</evidence>
<keyword evidence="5" id="KW-1185">Reference proteome</keyword>
<keyword evidence="3" id="KW-0732">Signal</keyword>
<feature type="compositionally biased region" description="Gly residues" evidence="1">
    <location>
        <begin position="483"/>
        <end position="506"/>
    </location>
</feature>
<gene>
    <name evidence="4" type="ORF">NQ315_007708</name>
</gene>
<evidence type="ECO:0000313" key="5">
    <source>
        <dbReference type="Proteomes" id="UP001159042"/>
    </source>
</evidence>
<dbReference type="Proteomes" id="UP001159042">
    <property type="component" value="Unassembled WGS sequence"/>
</dbReference>
<feature type="signal peptide" evidence="3">
    <location>
        <begin position="1"/>
        <end position="19"/>
    </location>
</feature>
<evidence type="ECO:0000256" key="2">
    <source>
        <dbReference type="SAM" id="Phobius"/>
    </source>
</evidence>